<dbReference type="SMART" id="SM00567">
    <property type="entry name" value="EZ_HEAT"/>
    <property type="match status" value="3"/>
</dbReference>
<dbReference type="Gene3D" id="1.25.10.10">
    <property type="entry name" value="Leucine-rich Repeat Variant"/>
    <property type="match status" value="1"/>
</dbReference>
<dbReference type="EMBL" id="CACVKT020009473">
    <property type="protein sequence ID" value="CAC5422005.1"/>
    <property type="molecule type" value="Genomic_DNA"/>
</dbReference>
<protein>
    <recommendedName>
        <fullName evidence="2">TIR domain-containing protein</fullName>
    </recommendedName>
</protein>
<dbReference type="SUPFAM" id="SSF48371">
    <property type="entry name" value="ARM repeat"/>
    <property type="match status" value="1"/>
</dbReference>
<feature type="coiled-coil region" evidence="1">
    <location>
        <begin position="147"/>
        <end position="174"/>
    </location>
</feature>
<dbReference type="AlphaFoldDB" id="A0A6J8ER63"/>
<keyword evidence="4" id="KW-1185">Reference proteome</keyword>
<dbReference type="Gene3D" id="3.40.50.10140">
    <property type="entry name" value="Toll/interleukin-1 receptor homology (TIR) domain"/>
    <property type="match status" value="1"/>
</dbReference>
<dbReference type="PANTHER" id="PTHR12697:SF29">
    <property type="entry name" value="TIR DOMAIN-CONTAINING PROTEIN"/>
    <property type="match status" value="1"/>
</dbReference>
<dbReference type="Proteomes" id="UP000507470">
    <property type="component" value="Unassembled WGS sequence"/>
</dbReference>
<evidence type="ECO:0000313" key="4">
    <source>
        <dbReference type="Proteomes" id="UP000507470"/>
    </source>
</evidence>
<dbReference type="SUPFAM" id="SSF52200">
    <property type="entry name" value="Toll/Interleukin receptor TIR domain"/>
    <property type="match status" value="1"/>
</dbReference>
<keyword evidence="1" id="KW-0175">Coiled coil</keyword>
<reference evidence="3 4" key="1">
    <citation type="submission" date="2020-06" db="EMBL/GenBank/DDBJ databases">
        <authorList>
            <person name="Li R."/>
            <person name="Bekaert M."/>
        </authorList>
    </citation>
    <scope>NUCLEOTIDE SEQUENCE [LARGE SCALE GENOMIC DNA]</scope>
    <source>
        <strain evidence="4">wild</strain>
    </source>
</reference>
<dbReference type="PANTHER" id="PTHR12697">
    <property type="entry name" value="PBS LYASE HEAT-LIKE PROTEIN"/>
    <property type="match status" value="1"/>
</dbReference>
<dbReference type="InterPro" id="IPR011989">
    <property type="entry name" value="ARM-like"/>
</dbReference>
<dbReference type="PROSITE" id="PS50104">
    <property type="entry name" value="TIR"/>
    <property type="match status" value="1"/>
</dbReference>
<dbReference type="InterPro" id="IPR035897">
    <property type="entry name" value="Toll_tir_struct_dom_sf"/>
</dbReference>
<sequence>MEHKRMKAKLAMVTHLPAGNDVIISYDPEDRNYVIKIRDKLKEAGIAVWVETYDLGGGANVFSKVGQAVVDAKIFFYLISTDSVKSKLCQDQLALAYVSKKSILPVAIDDEDDVSKIMDNGMRLQLAGFEWSFLDREIIEDGLPSLVARIKDMLEDYESSNRDEETKKKTEEKKRYLRSAKSRSRIKASRIHLQDGKAYWTNTFGAVANMSWERFKAKLLEDFKLDFEQTFGEEDTEWLLAILHRELMVEQDENVSFENFIAFCTIDEKVLPIWSRIQEQARESYAMREVFDMDSSVRVDAIENLGKFKSLTVIGALRDLLTDKDANVQAVAIISLARTDSKDIETIVALRKCLKTKDRVVREAACLALGHLGIEAVIEELVNLWRNDIISNVREAALVALNKIGGPKANEAIRVTEVLENEIRSMKSA</sequence>
<name>A0A6J8ER63_MYTCO</name>
<dbReference type="InterPro" id="IPR000157">
    <property type="entry name" value="TIR_dom"/>
</dbReference>
<proteinExistence type="predicted"/>
<gene>
    <name evidence="3" type="ORF">MCOR_54077</name>
</gene>
<dbReference type="InterPro" id="IPR004155">
    <property type="entry name" value="PBS_lyase_HEAT"/>
</dbReference>
<dbReference type="Pfam" id="PF13646">
    <property type="entry name" value="HEAT_2"/>
    <property type="match status" value="1"/>
</dbReference>
<dbReference type="GO" id="GO:0016491">
    <property type="term" value="F:oxidoreductase activity"/>
    <property type="evidence" value="ECO:0007669"/>
    <property type="project" value="TreeGrafter"/>
</dbReference>
<evidence type="ECO:0000313" key="3">
    <source>
        <dbReference type="EMBL" id="CAC5422005.1"/>
    </source>
</evidence>
<dbReference type="Pfam" id="PF13676">
    <property type="entry name" value="TIR_2"/>
    <property type="match status" value="1"/>
</dbReference>
<evidence type="ECO:0000259" key="2">
    <source>
        <dbReference type="PROSITE" id="PS50104"/>
    </source>
</evidence>
<dbReference type="OrthoDB" id="194358at2759"/>
<feature type="domain" description="TIR" evidence="2">
    <location>
        <begin position="18"/>
        <end position="154"/>
    </location>
</feature>
<dbReference type="InterPro" id="IPR016024">
    <property type="entry name" value="ARM-type_fold"/>
</dbReference>
<organism evidence="3 4">
    <name type="scientific">Mytilus coruscus</name>
    <name type="common">Sea mussel</name>
    <dbReference type="NCBI Taxonomy" id="42192"/>
    <lineage>
        <taxon>Eukaryota</taxon>
        <taxon>Metazoa</taxon>
        <taxon>Spiralia</taxon>
        <taxon>Lophotrochozoa</taxon>
        <taxon>Mollusca</taxon>
        <taxon>Bivalvia</taxon>
        <taxon>Autobranchia</taxon>
        <taxon>Pteriomorphia</taxon>
        <taxon>Mytilida</taxon>
        <taxon>Mytiloidea</taxon>
        <taxon>Mytilidae</taxon>
        <taxon>Mytilinae</taxon>
        <taxon>Mytilus</taxon>
    </lineage>
</organism>
<accession>A0A6J8ER63</accession>
<dbReference type="GO" id="GO:0007165">
    <property type="term" value="P:signal transduction"/>
    <property type="evidence" value="ECO:0007669"/>
    <property type="project" value="InterPro"/>
</dbReference>
<evidence type="ECO:0000256" key="1">
    <source>
        <dbReference type="SAM" id="Coils"/>
    </source>
</evidence>